<protein>
    <submittedName>
        <fullName evidence="1">Uncharacterized protein</fullName>
    </submittedName>
</protein>
<sequence>MNVFDMPYRQTVKRKNDMIERCRLIKGYAFTKGIDKTGVMIELLRKMYVIYVLQSTFVLLHCMNNASGSRRGVLREKRYHMQFIGATFINFI</sequence>
<gene>
    <name evidence="1" type="ORF">SDC9_164479</name>
</gene>
<dbReference type="AlphaFoldDB" id="A0A645FUE5"/>
<reference evidence="1" key="1">
    <citation type="submission" date="2019-08" db="EMBL/GenBank/DDBJ databases">
        <authorList>
            <person name="Kucharzyk K."/>
            <person name="Murdoch R.W."/>
            <person name="Higgins S."/>
            <person name="Loffler F."/>
        </authorList>
    </citation>
    <scope>NUCLEOTIDE SEQUENCE</scope>
</reference>
<organism evidence="1">
    <name type="scientific">bioreactor metagenome</name>
    <dbReference type="NCBI Taxonomy" id="1076179"/>
    <lineage>
        <taxon>unclassified sequences</taxon>
        <taxon>metagenomes</taxon>
        <taxon>ecological metagenomes</taxon>
    </lineage>
</organism>
<comment type="caution">
    <text evidence="1">The sequence shown here is derived from an EMBL/GenBank/DDBJ whole genome shotgun (WGS) entry which is preliminary data.</text>
</comment>
<dbReference type="EMBL" id="VSSQ01064171">
    <property type="protein sequence ID" value="MPN17129.1"/>
    <property type="molecule type" value="Genomic_DNA"/>
</dbReference>
<evidence type="ECO:0000313" key="1">
    <source>
        <dbReference type="EMBL" id="MPN17129.1"/>
    </source>
</evidence>
<name>A0A645FUE5_9ZZZZ</name>
<proteinExistence type="predicted"/>
<accession>A0A645FUE5</accession>